<dbReference type="EMBL" id="FNZE01000006">
    <property type="protein sequence ID" value="SEJ23650.1"/>
    <property type="molecule type" value="Genomic_DNA"/>
</dbReference>
<protein>
    <recommendedName>
        <fullName evidence="3">Cobalt chelatase</fullName>
    </recommendedName>
</protein>
<dbReference type="STRING" id="915471.SAMN05216201_10629"/>
<evidence type="ECO:0008006" key="3">
    <source>
        <dbReference type="Google" id="ProtNLM"/>
    </source>
</evidence>
<dbReference type="InterPro" id="IPR015003">
    <property type="entry name" value="DUF1853"/>
</dbReference>
<sequence length="323" mass="36758">MLADMTLFPNLALLPRQLRHPAVRDLAWTLCSSPLLGSLDGLQPRHPLRASGWATRPEQLADWLQALDCDPQPLLAQLPAVSGNRLGRYYEELWQFALRQAPDIRLLAANLAVRDHGRTLGEMDLLLEDREGLQHIELAVKFYLGPSDSDGRGARDWLGPGRLDRLDLKLEHLLQHQLPLSARPEARALVEPLSSRPLQASLWLAGYLFYPWPSPCSAPTGASPQHLRGHWVQRRDWPAWREASGHRWQPLPRLRWLAPAGYPAEELWSDAQLEKWLGALPEDAAPRMLVGLKEEADGFWQERERIFLVNDHWPLPARISSTR</sequence>
<dbReference type="Pfam" id="PF08907">
    <property type="entry name" value="DUF1853"/>
    <property type="match status" value="1"/>
</dbReference>
<name>A0A1H6XFJ4_9PSED</name>
<dbReference type="Proteomes" id="UP000242930">
    <property type="component" value="Unassembled WGS sequence"/>
</dbReference>
<dbReference type="AlphaFoldDB" id="A0A1H6XFJ4"/>
<organism evidence="1 2">
    <name type="scientific">Pseudomonas linyingensis</name>
    <dbReference type="NCBI Taxonomy" id="915471"/>
    <lineage>
        <taxon>Bacteria</taxon>
        <taxon>Pseudomonadati</taxon>
        <taxon>Pseudomonadota</taxon>
        <taxon>Gammaproteobacteria</taxon>
        <taxon>Pseudomonadales</taxon>
        <taxon>Pseudomonadaceae</taxon>
        <taxon>Pseudomonas</taxon>
    </lineage>
</organism>
<proteinExistence type="predicted"/>
<accession>A0A1H6XFJ4</accession>
<evidence type="ECO:0000313" key="1">
    <source>
        <dbReference type="EMBL" id="SEJ23650.1"/>
    </source>
</evidence>
<reference evidence="2" key="1">
    <citation type="submission" date="2016-10" db="EMBL/GenBank/DDBJ databases">
        <authorList>
            <person name="Varghese N."/>
            <person name="Submissions S."/>
        </authorList>
    </citation>
    <scope>NUCLEOTIDE SEQUENCE [LARGE SCALE GENOMIC DNA]</scope>
    <source>
        <strain evidence="2">LMG 25967</strain>
    </source>
</reference>
<gene>
    <name evidence="1" type="ORF">SAMN05216201_10629</name>
</gene>
<keyword evidence="2" id="KW-1185">Reference proteome</keyword>
<evidence type="ECO:0000313" key="2">
    <source>
        <dbReference type="Proteomes" id="UP000242930"/>
    </source>
</evidence>